<evidence type="ECO:0000313" key="3">
    <source>
        <dbReference type="EMBL" id="RPB20773.1"/>
    </source>
</evidence>
<dbReference type="InParanoid" id="A0A3N4LD16"/>
<feature type="compositionally biased region" description="Low complexity" evidence="1">
    <location>
        <begin position="503"/>
        <end position="514"/>
    </location>
</feature>
<feature type="compositionally biased region" description="Polar residues" evidence="1">
    <location>
        <begin position="434"/>
        <end position="455"/>
    </location>
</feature>
<gene>
    <name evidence="3" type="ORF">L211DRAFT_491850</name>
</gene>
<feature type="region of interest" description="Disordered" evidence="1">
    <location>
        <begin position="349"/>
        <end position="412"/>
    </location>
</feature>
<feature type="region of interest" description="Disordered" evidence="1">
    <location>
        <begin position="553"/>
        <end position="577"/>
    </location>
</feature>
<dbReference type="Proteomes" id="UP000267821">
    <property type="component" value="Unassembled WGS sequence"/>
</dbReference>
<reference evidence="3 4" key="1">
    <citation type="journal article" date="2018" name="Nat. Ecol. Evol.">
        <title>Pezizomycetes genomes reveal the molecular basis of ectomycorrhizal truffle lifestyle.</title>
        <authorList>
            <person name="Murat C."/>
            <person name="Payen T."/>
            <person name="Noel B."/>
            <person name="Kuo A."/>
            <person name="Morin E."/>
            <person name="Chen J."/>
            <person name="Kohler A."/>
            <person name="Krizsan K."/>
            <person name="Balestrini R."/>
            <person name="Da Silva C."/>
            <person name="Montanini B."/>
            <person name="Hainaut M."/>
            <person name="Levati E."/>
            <person name="Barry K.W."/>
            <person name="Belfiori B."/>
            <person name="Cichocki N."/>
            <person name="Clum A."/>
            <person name="Dockter R.B."/>
            <person name="Fauchery L."/>
            <person name="Guy J."/>
            <person name="Iotti M."/>
            <person name="Le Tacon F."/>
            <person name="Lindquist E.A."/>
            <person name="Lipzen A."/>
            <person name="Malagnac F."/>
            <person name="Mello A."/>
            <person name="Molinier V."/>
            <person name="Miyauchi S."/>
            <person name="Poulain J."/>
            <person name="Riccioni C."/>
            <person name="Rubini A."/>
            <person name="Sitrit Y."/>
            <person name="Splivallo R."/>
            <person name="Traeger S."/>
            <person name="Wang M."/>
            <person name="Zifcakova L."/>
            <person name="Wipf D."/>
            <person name="Zambonelli A."/>
            <person name="Paolocci F."/>
            <person name="Nowrousian M."/>
            <person name="Ottonello S."/>
            <person name="Baldrian P."/>
            <person name="Spatafora J.W."/>
            <person name="Henrissat B."/>
            <person name="Nagy L.G."/>
            <person name="Aury J.M."/>
            <person name="Wincker P."/>
            <person name="Grigoriev I.V."/>
            <person name="Bonfante P."/>
            <person name="Martin F.M."/>
        </authorList>
    </citation>
    <scope>NUCLEOTIDE SEQUENCE [LARGE SCALE GENOMIC DNA]</scope>
    <source>
        <strain evidence="3 4">ATCC MYA-4762</strain>
    </source>
</reference>
<name>A0A3N4LD16_9PEZI</name>
<dbReference type="AlphaFoldDB" id="A0A3N4LD16"/>
<keyword evidence="2" id="KW-0812">Transmembrane</keyword>
<dbReference type="STRING" id="1051890.A0A3N4LD16"/>
<dbReference type="OrthoDB" id="5368516at2759"/>
<feature type="region of interest" description="Disordered" evidence="1">
    <location>
        <begin position="434"/>
        <end position="516"/>
    </location>
</feature>
<feature type="transmembrane region" description="Helical" evidence="2">
    <location>
        <begin position="245"/>
        <end position="267"/>
    </location>
</feature>
<evidence type="ECO:0000256" key="2">
    <source>
        <dbReference type="SAM" id="Phobius"/>
    </source>
</evidence>
<feature type="transmembrane region" description="Helical" evidence="2">
    <location>
        <begin position="287"/>
        <end position="310"/>
    </location>
</feature>
<feature type="transmembrane region" description="Helical" evidence="2">
    <location>
        <begin position="204"/>
        <end position="225"/>
    </location>
</feature>
<keyword evidence="2" id="KW-0472">Membrane</keyword>
<keyword evidence="2" id="KW-1133">Transmembrane helix</keyword>
<evidence type="ECO:0000313" key="4">
    <source>
        <dbReference type="Proteomes" id="UP000267821"/>
    </source>
</evidence>
<feature type="compositionally biased region" description="Low complexity" evidence="1">
    <location>
        <begin position="459"/>
        <end position="469"/>
    </location>
</feature>
<accession>A0A3N4LD16</accession>
<feature type="compositionally biased region" description="Pro residues" evidence="1">
    <location>
        <begin position="470"/>
        <end position="480"/>
    </location>
</feature>
<evidence type="ECO:0000256" key="1">
    <source>
        <dbReference type="SAM" id="MobiDB-lite"/>
    </source>
</evidence>
<organism evidence="3 4">
    <name type="scientific">Terfezia boudieri ATCC MYA-4762</name>
    <dbReference type="NCBI Taxonomy" id="1051890"/>
    <lineage>
        <taxon>Eukaryota</taxon>
        <taxon>Fungi</taxon>
        <taxon>Dikarya</taxon>
        <taxon>Ascomycota</taxon>
        <taxon>Pezizomycotina</taxon>
        <taxon>Pezizomycetes</taxon>
        <taxon>Pezizales</taxon>
        <taxon>Pezizaceae</taxon>
        <taxon>Terfezia</taxon>
    </lineage>
</organism>
<sequence>MSIWKALYIHRATCVSIHHTLTMDTSAFNIVPSPGPGMNNGVEQAAANSDTTFDANLHVGTVVWTVVNIVFALLLAARIIYVSSKRHKLSQSQGENTSRRGNSLANIFKKKQEDIPSWVSFKITTEDVFPLLLATAIAIQEIIFLYAETRGIDGRMEMTFDCKKAREVVWAAIWVIPMIVLVFSLECLVRSFAETGFPSRSGKALVFCISSTTTLTAMTCLFLRFSKTDNGLCNGHILLFVNQYSIGGLGLAGVLIPIWAAILMRLWSNIENITDIPVEQRIAAIKIGAYTILGALQMAFIIPYFAIATAGTVNKATLFIGEIALNSMGVLCFIAQHSLDSYAHNLLQSSQTARDPEKTTSHSSGPPPEPSRRVVAGSIPTPQETIVDANRGTNSHNTIGPTPSQKSFTSHVSNLQIQISQLREKLVTRFVPAMTSQKEPARSNSPSVPQQSQAKSLVPLILTRTRTPTTPQPRPLPGPTISPHTSPRKPRPLPPLPPMGLATSTPTPSRPSRSNVPSLYHIEDLAVRAVIMGPTPLRVATRKERSRTLTPILERPVPPPMEPSQAPEWYQPKINSW</sequence>
<protein>
    <submittedName>
        <fullName evidence="3">Uncharacterized protein</fullName>
    </submittedName>
</protein>
<keyword evidence="4" id="KW-1185">Reference proteome</keyword>
<proteinExistence type="predicted"/>
<feature type="transmembrane region" description="Helical" evidence="2">
    <location>
        <begin position="128"/>
        <end position="148"/>
    </location>
</feature>
<feature type="transmembrane region" description="Helical" evidence="2">
    <location>
        <begin position="168"/>
        <end position="192"/>
    </location>
</feature>
<feature type="compositionally biased region" description="Polar residues" evidence="1">
    <location>
        <begin position="391"/>
        <end position="412"/>
    </location>
</feature>
<dbReference type="EMBL" id="ML121567">
    <property type="protein sequence ID" value="RPB20773.1"/>
    <property type="molecule type" value="Genomic_DNA"/>
</dbReference>
<feature type="transmembrane region" description="Helical" evidence="2">
    <location>
        <begin position="62"/>
        <end position="81"/>
    </location>
</feature>